<name>A0ABT0GIK3_9GAMM</name>
<dbReference type="EMBL" id="JALNMH010000007">
    <property type="protein sequence ID" value="MCK7593835.1"/>
    <property type="molecule type" value="Genomic_DNA"/>
</dbReference>
<evidence type="ECO:0000256" key="2">
    <source>
        <dbReference type="SAM" id="Phobius"/>
    </source>
</evidence>
<dbReference type="SUPFAM" id="SSF110997">
    <property type="entry name" value="Sporulation related repeat"/>
    <property type="match status" value="2"/>
</dbReference>
<dbReference type="RefSeq" id="WP_248208331.1">
    <property type="nucleotide sequence ID" value="NZ_JALNMH010000007.1"/>
</dbReference>
<dbReference type="InterPro" id="IPR036680">
    <property type="entry name" value="SPOR-like_sf"/>
</dbReference>
<accession>A0ABT0GIK3</accession>
<keyword evidence="5" id="KW-1185">Reference proteome</keyword>
<feature type="compositionally biased region" description="Pro residues" evidence="1">
    <location>
        <begin position="103"/>
        <end position="114"/>
    </location>
</feature>
<keyword evidence="2" id="KW-0812">Transmembrane</keyword>
<organism evidence="4 5">
    <name type="scientific">Pseudomarimonas salicorniae</name>
    <dbReference type="NCBI Taxonomy" id="2933270"/>
    <lineage>
        <taxon>Bacteria</taxon>
        <taxon>Pseudomonadati</taxon>
        <taxon>Pseudomonadota</taxon>
        <taxon>Gammaproteobacteria</taxon>
        <taxon>Lysobacterales</taxon>
        <taxon>Lysobacteraceae</taxon>
        <taxon>Pseudomarimonas</taxon>
    </lineage>
</organism>
<dbReference type="Proteomes" id="UP001431449">
    <property type="component" value="Unassembled WGS sequence"/>
</dbReference>
<feature type="region of interest" description="Disordered" evidence="1">
    <location>
        <begin position="34"/>
        <end position="76"/>
    </location>
</feature>
<keyword evidence="2" id="KW-0472">Membrane</keyword>
<evidence type="ECO:0000313" key="4">
    <source>
        <dbReference type="EMBL" id="MCK7593835.1"/>
    </source>
</evidence>
<feature type="compositionally biased region" description="Low complexity" evidence="1">
    <location>
        <begin position="115"/>
        <end position="134"/>
    </location>
</feature>
<feature type="transmembrane region" description="Helical" evidence="2">
    <location>
        <begin position="9"/>
        <end position="27"/>
    </location>
</feature>
<evidence type="ECO:0000313" key="5">
    <source>
        <dbReference type="Proteomes" id="UP001431449"/>
    </source>
</evidence>
<dbReference type="InterPro" id="IPR052521">
    <property type="entry name" value="Cell_div_SPOR-domain"/>
</dbReference>
<feature type="domain" description="SPOR" evidence="3">
    <location>
        <begin position="244"/>
        <end position="323"/>
    </location>
</feature>
<dbReference type="InterPro" id="IPR007730">
    <property type="entry name" value="SPOR-like_dom"/>
</dbReference>
<dbReference type="Pfam" id="PF05036">
    <property type="entry name" value="SPOR"/>
    <property type="match status" value="2"/>
</dbReference>
<protein>
    <submittedName>
        <fullName evidence="4">SPOR domain-containing protein</fullName>
    </submittedName>
</protein>
<evidence type="ECO:0000256" key="1">
    <source>
        <dbReference type="SAM" id="MobiDB-lite"/>
    </source>
</evidence>
<feature type="region of interest" description="Disordered" evidence="1">
    <location>
        <begin position="93"/>
        <end position="151"/>
    </location>
</feature>
<dbReference type="Gene3D" id="3.30.70.1070">
    <property type="entry name" value="Sporulation related repeat"/>
    <property type="match status" value="2"/>
</dbReference>
<dbReference type="PANTHER" id="PTHR38687">
    <property type="entry name" value="CELL DIVISION PROTEIN DEDD-RELATED"/>
    <property type="match status" value="1"/>
</dbReference>
<reference evidence="4" key="1">
    <citation type="submission" date="2022-04" db="EMBL/GenBank/DDBJ databases">
        <title>Lysobacter sp. CAU 1642 isolated from sea sand.</title>
        <authorList>
            <person name="Kim W."/>
        </authorList>
    </citation>
    <scope>NUCLEOTIDE SEQUENCE</scope>
    <source>
        <strain evidence="4">CAU 1642</strain>
    </source>
</reference>
<dbReference type="PANTHER" id="PTHR38687:SF1">
    <property type="entry name" value="CELL DIVISION PROTEIN DEDD"/>
    <property type="match status" value="1"/>
</dbReference>
<evidence type="ECO:0000259" key="3">
    <source>
        <dbReference type="PROSITE" id="PS51724"/>
    </source>
</evidence>
<proteinExistence type="predicted"/>
<dbReference type="PROSITE" id="PS51724">
    <property type="entry name" value="SPOR"/>
    <property type="match status" value="2"/>
</dbReference>
<feature type="domain" description="SPOR" evidence="3">
    <location>
        <begin position="152"/>
        <end position="232"/>
    </location>
</feature>
<sequence length="324" mass="33585">MDPALKQRLVGAAVLVALAVIFVPMLLEAPEPEATPAGQLPLDMPDRPTPSLQTRDVPLTLPQPAAQPTPADPNAVATVDVDSAPRVDALEGADAAAAAQPVAPQPTAPSPTAPALPTSSATQPAAAPSPVAAVEPPPAAPVAAPPPPSTSAPATGRFIVNLGSYGNIANAKALNRRLAQRGFPIRSERIEIDGKPAQRLRAGPFRTRAEAEAAALKLGQAEPGARFSVGELEDAEPVAATAKPAVAQGFAVQLGAFKDESEASALRDRLRKAGFTAYTERASTDAGSLWRVRAGPELQRDRAEQVRNRIKEALKLDGIVVRHP</sequence>
<feature type="compositionally biased region" description="Pro residues" evidence="1">
    <location>
        <begin position="135"/>
        <end position="150"/>
    </location>
</feature>
<keyword evidence="2" id="KW-1133">Transmembrane helix</keyword>
<gene>
    <name evidence="4" type="ORF">M0G41_09145</name>
</gene>
<comment type="caution">
    <text evidence="4">The sequence shown here is derived from an EMBL/GenBank/DDBJ whole genome shotgun (WGS) entry which is preliminary data.</text>
</comment>